<name>A0A8J7CET4_9BACT</name>
<sequence>MKLLMIIVDTACREEVEVLFQHNGVTGYSEIPNAHGVGESGVRMGSGAHPKTSSIFFTVVEADQVAPLKKALSSYCDACKKDMRMILWGVEEVA</sequence>
<evidence type="ECO:0008006" key="3">
    <source>
        <dbReference type="Google" id="ProtNLM"/>
    </source>
</evidence>
<comment type="caution">
    <text evidence="1">The sequence shown here is derived from an EMBL/GenBank/DDBJ whole genome shotgun (WGS) entry which is preliminary data.</text>
</comment>
<accession>A0A8J7CET4</accession>
<dbReference type="Gene3D" id="3.30.70.120">
    <property type="match status" value="1"/>
</dbReference>
<dbReference type="NCBIfam" id="NF045581">
    <property type="entry name" value="PG0541_fam"/>
    <property type="match status" value="1"/>
</dbReference>
<evidence type="ECO:0000313" key="1">
    <source>
        <dbReference type="EMBL" id="MBD3870767.1"/>
    </source>
</evidence>
<gene>
    <name evidence="1" type="ORF">IFJ97_05340</name>
</gene>
<protein>
    <recommendedName>
        <fullName evidence="3">Nitrogen regulatory protein P-II</fullName>
    </recommendedName>
</protein>
<proteinExistence type="predicted"/>
<dbReference type="SUPFAM" id="SSF54913">
    <property type="entry name" value="GlnB-like"/>
    <property type="match status" value="1"/>
</dbReference>
<reference evidence="1 2" key="1">
    <citation type="submission" date="2020-08" db="EMBL/GenBank/DDBJ databases">
        <title>Acidobacteriota in marine sediments use diverse sulfur dissimilation pathways.</title>
        <authorList>
            <person name="Wasmund K."/>
        </authorList>
    </citation>
    <scope>NUCLEOTIDE SEQUENCE [LARGE SCALE GENOMIC DNA]</scope>
    <source>
        <strain evidence="1">MAG AM3-A</strain>
    </source>
</reference>
<dbReference type="AlphaFoldDB" id="A0A8J7CET4"/>
<dbReference type="Proteomes" id="UP000598633">
    <property type="component" value="Unassembled WGS sequence"/>
</dbReference>
<evidence type="ECO:0000313" key="2">
    <source>
        <dbReference type="Proteomes" id="UP000598633"/>
    </source>
</evidence>
<dbReference type="EMBL" id="JACXWA010000087">
    <property type="protein sequence ID" value="MBD3870767.1"/>
    <property type="molecule type" value="Genomic_DNA"/>
</dbReference>
<dbReference type="InterPro" id="IPR015867">
    <property type="entry name" value="N-reg_PII/ATP_PRibTrfase_C"/>
</dbReference>
<dbReference type="InterPro" id="IPR011322">
    <property type="entry name" value="N-reg_PII-like_a/b"/>
</dbReference>
<organism evidence="1 2">
    <name type="scientific">Candidatus Sulfomarinibacter kjeldsenii</name>
    <dbReference type="NCBI Taxonomy" id="2885994"/>
    <lineage>
        <taxon>Bacteria</taxon>
        <taxon>Pseudomonadati</taxon>
        <taxon>Acidobacteriota</taxon>
        <taxon>Thermoanaerobaculia</taxon>
        <taxon>Thermoanaerobaculales</taxon>
        <taxon>Candidatus Sulfomarinibacteraceae</taxon>
        <taxon>Candidatus Sulfomarinibacter</taxon>
    </lineage>
</organism>